<dbReference type="EMBL" id="JAVHNS010000003">
    <property type="protein sequence ID" value="KAK6360985.1"/>
    <property type="molecule type" value="Genomic_DNA"/>
</dbReference>
<evidence type="ECO:0000259" key="1">
    <source>
        <dbReference type="PROSITE" id="PS50181"/>
    </source>
</evidence>
<organism evidence="2 3">
    <name type="scientific">Orbilia blumenaviensis</name>
    <dbReference type="NCBI Taxonomy" id="1796055"/>
    <lineage>
        <taxon>Eukaryota</taxon>
        <taxon>Fungi</taxon>
        <taxon>Dikarya</taxon>
        <taxon>Ascomycota</taxon>
        <taxon>Pezizomycotina</taxon>
        <taxon>Orbiliomycetes</taxon>
        <taxon>Orbiliales</taxon>
        <taxon>Orbiliaceae</taxon>
        <taxon>Orbilia</taxon>
    </lineage>
</organism>
<reference evidence="2 3" key="1">
    <citation type="submission" date="2019-10" db="EMBL/GenBank/DDBJ databases">
        <authorList>
            <person name="Palmer J.M."/>
        </authorList>
    </citation>
    <scope>NUCLEOTIDE SEQUENCE [LARGE SCALE GENOMIC DNA]</scope>
    <source>
        <strain evidence="2 3">TWF730</strain>
    </source>
</reference>
<name>A0AAV9VMG5_9PEZI</name>
<evidence type="ECO:0000313" key="2">
    <source>
        <dbReference type="EMBL" id="KAK6360985.1"/>
    </source>
</evidence>
<protein>
    <recommendedName>
        <fullName evidence="1">F-box domain-containing protein</fullName>
    </recommendedName>
</protein>
<proteinExistence type="predicted"/>
<dbReference type="Pfam" id="PF00646">
    <property type="entry name" value="F-box"/>
    <property type="match status" value="1"/>
</dbReference>
<accession>A0AAV9VMG5</accession>
<dbReference type="SUPFAM" id="SSF81383">
    <property type="entry name" value="F-box domain"/>
    <property type="match status" value="1"/>
</dbReference>
<comment type="caution">
    <text evidence="2">The sequence shown here is derived from an EMBL/GenBank/DDBJ whole genome shotgun (WGS) entry which is preliminary data.</text>
</comment>
<gene>
    <name evidence="2" type="ORF">TWF730_007100</name>
</gene>
<dbReference type="InterPro" id="IPR001810">
    <property type="entry name" value="F-box_dom"/>
</dbReference>
<dbReference type="Proteomes" id="UP001373714">
    <property type="component" value="Unassembled WGS sequence"/>
</dbReference>
<dbReference type="AlphaFoldDB" id="A0AAV9VMG5"/>
<dbReference type="Gene3D" id="1.20.1280.50">
    <property type="match status" value="1"/>
</dbReference>
<keyword evidence="3" id="KW-1185">Reference proteome</keyword>
<sequence length="299" mass="33995">MSEAEPQATLDVKVATQGLPKPAELGINILSLPIELQICILSHLPIAGQVFASMVCKLWEDIIVNSRAFQRSRYHSPSEENYEERHRLITHIMGIQCSIINNEVQDVSFPRYEDAHYYNPRTFYRVSTRSGAYFSDSRNTERIDITKCKLLDEPIFSPFEETIRTPSPFALIMTRNWICEKATAGPDRSSRCPAVFTCVEREPLTRIKCQPVPRVTTVKELLSAIAEAGKHGVGVDDFARYMDELYRNLRRITGEHCSGFTEIQNENPTHKLILRSPGVGIRPDGEDEESWHEAMLLLG</sequence>
<evidence type="ECO:0000313" key="3">
    <source>
        <dbReference type="Proteomes" id="UP001373714"/>
    </source>
</evidence>
<dbReference type="InterPro" id="IPR036047">
    <property type="entry name" value="F-box-like_dom_sf"/>
</dbReference>
<feature type="domain" description="F-box" evidence="1">
    <location>
        <begin position="26"/>
        <end position="72"/>
    </location>
</feature>
<dbReference type="PROSITE" id="PS50181">
    <property type="entry name" value="FBOX"/>
    <property type="match status" value="1"/>
</dbReference>